<name>A0A067E4W8_CITSI</name>
<accession>A0A067E4W8</accession>
<evidence type="ECO:0000256" key="5">
    <source>
        <dbReference type="ARBA" id="ARBA00023136"/>
    </source>
</evidence>
<reference evidence="9 10" key="1">
    <citation type="submission" date="2014-04" db="EMBL/GenBank/DDBJ databases">
        <authorList>
            <consortium name="International Citrus Genome Consortium"/>
            <person name="Gmitter F."/>
            <person name="Chen C."/>
            <person name="Farmerie W."/>
            <person name="Harkins T."/>
            <person name="Desany B."/>
            <person name="Mohiuddin M."/>
            <person name="Kodira C."/>
            <person name="Borodovsky M."/>
            <person name="Lomsadze A."/>
            <person name="Burns P."/>
            <person name="Jenkins J."/>
            <person name="Prochnik S."/>
            <person name="Shu S."/>
            <person name="Chapman J."/>
            <person name="Pitluck S."/>
            <person name="Schmutz J."/>
            <person name="Rokhsar D."/>
        </authorList>
    </citation>
    <scope>NUCLEOTIDE SEQUENCE</scope>
</reference>
<dbReference type="PANTHER" id="PTHR48063:SF98">
    <property type="entry name" value="LRR RECEPTOR-LIKE SERINE_THREONINE-PROTEIN KINASE FLS2"/>
    <property type="match status" value="1"/>
</dbReference>
<evidence type="ECO:0000256" key="4">
    <source>
        <dbReference type="ARBA" id="ARBA00022989"/>
    </source>
</evidence>
<comment type="subcellular location">
    <subcellularLocation>
        <location evidence="1">Membrane</location>
        <topology evidence="1">Single-pass type I membrane protein</topology>
    </subcellularLocation>
</comment>
<keyword evidence="5 8" id="KW-0472">Membrane</keyword>
<dbReference type="EMBL" id="KK785087">
    <property type="protein sequence ID" value="KDO50224.1"/>
    <property type="molecule type" value="Genomic_DNA"/>
</dbReference>
<dbReference type="STRING" id="2711.A0A067E4W8"/>
<dbReference type="Proteomes" id="UP000027120">
    <property type="component" value="Unassembled WGS sequence"/>
</dbReference>
<evidence type="ECO:0000256" key="3">
    <source>
        <dbReference type="ARBA" id="ARBA00022729"/>
    </source>
</evidence>
<feature type="transmembrane region" description="Helical" evidence="8">
    <location>
        <begin position="118"/>
        <end position="141"/>
    </location>
</feature>
<dbReference type="InterPro" id="IPR032675">
    <property type="entry name" value="LRR_dom_sf"/>
</dbReference>
<keyword evidence="4 8" id="KW-1133">Transmembrane helix</keyword>
<protein>
    <recommendedName>
        <fullName evidence="11">Leucine-rich repeat-containing N-terminal plant-type domain-containing protein</fullName>
    </recommendedName>
</protein>
<dbReference type="PANTHER" id="PTHR48063">
    <property type="entry name" value="LRR RECEPTOR-LIKE KINASE"/>
    <property type="match status" value="1"/>
</dbReference>
<evidence type="ECO:0000256" key="6">
    <source>
        <dbReference type="ARBA" id="ARBA00023170"/>
    </source>
</evidence>
<gene>
    <name evidence="9" type="ORF">CISIN_1g042125mg</name>
</gene>
<sequence length="168" mass="19019">MVTVNSFIRNVAQYLPLPPDTDVTLVDRESVVTKGKVVDSGKILDFVKLIDISRNNFSGNIPLEVTNLRAFTQLQSFGASSFVGNDLCGAPLPRNCTDRNVSIPKDEIGVEDEDEVEYWLYVSMALGFVVGFWCFIGLLLVNRRWRYKYCYFLNRLGDRIFGVLSKCC</sequence>
<evidence type="ECO:0000256" key="7">
    <source>
        <dbReference type="ARBA" id="ARBA00023180"/>
    </source>
</evidence>
<evidence type="ECO:0000256" key="1">
    <source>
        <dbReference type="ARBA" id="ARBA00004479"/>
    </source>
</evidence>
<keyword evidence="7" id="KW-0325">Glycoprotein</keyword>
<dbReference type="AlphaFoldDB" id="A0A067E4W8"/>
<evidence type="ECO:0008006" key="11">
    <source>
        <dbReference type="Google" id="ProtNLM"/>
    </source>
</evidence>
<dbReference type="GO" id="GO:0016020">
    <property type="term" value="C:membrane"/>
    <property type="evidence" value="ECO:0007669"/>
    <property type="project" value="UniProtKB-SubCell"/>
</dbReference>
<evidence type="ECO:0000313" key="10">
    <source>
        <dbReference type="Proteomes" id="UP000027120"/>
    </source>
</evidence>
<keyword evidence="6" id="KW-0675">Receptor</keyword>
<evidence type="ECO:0000256" key="8">
    <source>
        <dbReference type="SAM" id="Phobius"/>
    </source>
</evidence>
<evidence type="ECO:0000256" key="2">
    <source>
        <dbReference type="ARBA" id="ARBA00022692"/>
    </source>
</evidence>
<proteinExistence type="predicted"/>
<dbReference type="InterPro" id="IPR046956">
    <property type="entry name" value="RLP23-like"/>
</dbReference>
<evidence type="ECO:0000313" key="9">
    <source>
        <dbReference type="EMBL" id="KDO50224.1"/>
    </source>
</evidence>
<keyword evidence="10" id="KW-1185">Reference proteome</keyword>
<keyword evidence="2 8" id="KW-0812">Transmembrane</keyword>
<keyword evidence="3" id="KW-0732">Signal</keyword>
<organism evidence="9 10">
    <name type="scientific">Citrus sinensis</name>
    <name type="common">Sweet orange</name>
    <name type="synonym">Citrus aurantium var. sinensis</name>
    <dbReference type="NCBI Taxonomy" id="2711"/>
    <lineage>
        <taxon>Eukaryota</taxon>
        <taxon>Viridiplantae</taxon>
        <taxon>Streptophyta</taxon>
        <taxon>Embryophyta</taxon>
        <taxon>Tracheophyta</taxon>
        <taxon>Spermatophyta</taxon>
        <taxon>Magnoliopsida</taxon>
        <taxon>eudicotyledons</taxon>
        <taxon>Gunneridae</taxon>
        <taxon>Pentapetalae</taxon>
        <taxon>rosids</taxon>
        <taxon>malvids</taxon>
        <taxon>Sapindales</taxon>
        <taxon>Rutaceae</taxon>
        <taxon>Aurantioideae</taxon>
        <taxon>Citrus</taxon>
    </lineage>
</organism>
<dbReference type="Gene3D" id="3.80.10.10">
    <property type="entry name" value="Ribonuclease Inhibitor"/>
    <property type="match status" value="1"/>
</dbReference>